<gene>
    <name evidence="1" type="ORF">C7459_12144</name>
</gene>
<dbReference type="AlphaFoldDB" id="A0A316D5V4"/>
<accession>A0A316D5V4</accession>
<evidence type="ECO:0000313" key="1">
    <source>
        <dbReference type="EMBL" id="PWK05981.1"/>
    </source>
</evidence>
<sequence>MSKQIKKIDICIANEDKGVDWVIEELKKDHPNLQGQRWGCLGNCGNCYRRPFVMANNRHLIEAPTKEELLEKLKPEMATE</sequence>
<dbReference type="RefSeq" id="WP_170119573.1">
    <property type="nucleotide sequence ID" value="NZ_QGGL01000021.1"/>
</dbReference>
<keyword evidence="2" id="KW-1185">Reference proteome</keyword>
<dbReference type="EMBL" id="QGGL01000021">
    <property type="protein sequence ID" value="PWK05981.1"/>
    <property type="molecule type" value="Genomic_DNA"/>
</dbReference>
<dbReference type="Pfam" id="PF07293">
    <property type="entry name" value="DUF1450"/>
    <property type="match status" value="1"/>
</dbReference>
<reference evidence="1 2" key="1">
    <citation type="submission" date="2018-05" db="EMBL/GenBank/DDBJ databases">
        <title>Genomic Encyclopedia of Type Strains, Phase IV (KMG-IV): sequencing the most valuable type-strain genomes for metagenomic binning, comparative biology and taxonomic classification.</title>
        <authorList>
            <person name="Goeker M."/>
        </authorList>
    </citation>
    <scope>NUCLEOTIDE SEQUENCE [LARGE SCALE GENOMIC DNA]</scope>
    <source>
        <strain evidence="1 2">DSM 18773</strain>
    </source>
</reference>
<dbReference type="InterPro" id="IPR009910">
    <property type="entry name" value="DUF1450"/>
</dbReference>
<dbReference type="Proteomes" id="UP000245634">
    <property type="component" value="Unassembled WGS sequence"/>
</dbReference>
<protein>
    <submittedName>
        <fullName evidence="1">Uncharacterized protein YuzB (UPF0349 family)</fullName>
    </submittedName>
</protein>
<evidence type="ECO:0000313" key="2">
    <source>
        <dbReference type="Proteomes" id="UP000245634"/>
    </source>
</evidence>
<proteinExistence type="predicted"/>
<comment type="caution">
    <text evidence="1">The sequence shown here is derived from an EMBL/GenBank/DDBJ whole genome shotgun (WGS) entry which is preliminary data.</text>
</comment>
<name>A0A316D5V4_9BACL</name>
<organism evidence="1 2">
    <name type="scientific">Tumebacillus permanentifrigoris</name>
    <dbReference type="NCBI Taxonomy" id="378543"/>
    <lineage>
        <taxon>Bacteria</taxon>
        <taxon>Bacillati</taxon>
        <taxon>Bacillota</taxon>
        <taxon>Bacilli</taxon>
        <taxon>Bacillales</taxon>
        <taxon>Alicyclobacillaceae</taxon>
        <taxon>Tumebacillus</taxon>
    </lineage>
</organism>